<feature type="transmembrane region" description="Helical" evidence="7">
    <location>
        <begin position="174"/>
        <end position="193"/>
    </location>
</feature>
<reference evidence="10" key="1">
    <citation type="submission" date="2016-10" db="EMBL/GenBank/DDBJ databases">
        <title>Sequence of Gallionella enrichment culture.</title>
        <authorList>
            <person name="Poehlein A."/>
            <person name="Muehling M."/>
            <person name="Daniel R."/>
        </authorList>
    </citation>
    <scope>NUCLEOTIDE SEQUENCE</scope>
</reference>
<feature type="transmembrane region" description="Helical" evidence="7">
    <location>
        <begin position="791"/>
        <end position="812"/>
    </location>
</feature>
<dbReference type="PROSITE" id="PS50893">
    <property type="entry name" value="ABC_TRANSPORTER_2"/>
    <property type="match status" value="2"/>
</dbReference>
<evidence type="ECO:0000313" key="10">
    <source>
        <dbReference type="EMBL" id="OIQ95898.1"/>
    </source>
</evidence>
<dbReference type="SUPFAM" id="SSF52540">
    <property type="entry name" value="P-loop containing nucleoside triphosphate hydrolases"/>
    <property type="match status" value="2"/>
</dbReference>
<accession>A0A1J5RK79</accession>
<dbReference type="InterPro" id="IPR039421">
    <property type="entry name" value="Type_1_exporter"/>
</dbReference>
<keyword evidence="5 7" id="KW-1133">Transmembrane helix</keyword>
<dbReference type="InterPro" id="IPR003593">
    <property type="entry name" value="AAA+_ATPase"/>
</dbReference>
<gene>
    <name evidence="10" type="primary">hlyB_1</name>
    <name evidence="10" type="ORF">GALL_221440</name>
</gene>
<dbReference type="GO" id="GO:0005524">
    <property type="term" value="F:ATP binding"/>
    <property type="evidence" value="ECO:0007669"/>
    <property type="project" value="UniProtKB-KW"/>
</dbReference>
<comment type="subcellular location">
    <subcellularLocation>
        <location evidence="1">Membrane</location>
        <topology evidence="1">Multi-pass membrane protein</topology>
    </subcellularLocation>
</comment>
<dbReference type="GO" id="GO:0016020">
    <property type="term" value="C:membrane"/>
    <property type="evidence" value="ECO:0007669"/>
    <property type="project" value="UniProtKB-SubCell"/>
</dbReference>
<dbReference type="InterPro" id="IPR003439">
    <property type="entry name" value="ABC_transporter-like_ATP-bd"/>
</dbReference>
<dbReference type="GO" id="GO:0034040">
    <property type="term" value="F:ATPase-coupled lipid transmembrane transporter activity"/>
    <property type="evidence" value="ECO:0007669"/>
    <property type="project" value="TreeGrafter"/>
</dbReference>
<feature type="transmembrane region" description="Helical" evidence="7">
    <location>
        <begin position="152"/>
        <end position="168"/>
    </location>
</feature>
<keyword evidence="3" id="KW-0547">Nucleotide-binding</keyword>
<dbReference type="EMBL" id="MLJW01000158">
    <property type="protein sequence ID" value="OIQ95898.1"/>
    <property type="molecule type" value="Genomic_DNA"/>
</dbReference>
<keyword evidence="4 10" id="KW-0067">ATP-binding</keyword>
<protein>
    <submittedName>
        <fullName evidence="10">Alpha-hemolysin translocation ATP-binding protein HlyB</fullName>
    </submittedName>
</protein>
<dbReference type="Gene3D" id="3.40.50.300">
    <property type="entry name" value="P-loop containing nucleotide triphosphate hydrolases"/>
    <property type="match status" value="2"/>
</dbReference>
<dbReference type="InterPro" id="IPR036640">
    <property type="entry name" value="ABC1_TM_sf"/>
</dbReference>
<evidence type="ECO:0000259" key="8">
    <source>
        <dbReference type="PROSITE" id="PS50893"/>
    </source>
</evidence>
<keyword evidence="6 7" id="KW-0472">Membrane</keyword>
<feature type="transmembrane region" description="Helical" evidence="7">
    <location>
        <begin position="993"/>
        <end position="1013"/>
    </location>
</feature>
<keyword evidence="2 7" id="KW-0812">Transmembrane</keyword>
<feature type="domain" description="ABC transmembrane type-1" evidence="9">
    <location>
        <begin position="39"/>
        <end position="318"/>
    </location>
</feature>
<feature type="domain" description="ABC transporter" evidence="8">
    <location>
        <begin position="1079"/>
        <end position="1315"/>
    </location>
</feature>
<comment type="caution">
    <text evidence="10">The sequence shown here is derived from an EMBL/GenBank/DDBJ whole genome shotgun (WGS) entry which is preliminary data.</text>
</comment>
<evidence type="ECO:0000256" key="6">
    <source>
        <dbReference type="ARBA" id="ARBA00023136"/>
    </source>
</evidence>
<feature type="domain" description="ABC transporter" evidence="8">
    <location>
        <begin position="355"/>
        <end position="589"/>
    </location>
</feature>
<evidence type="ECO:0000256" key="5">
    <source>
        <dbReference type="ARBA" id="ARBA00022989"/>
    </source>
</evidence>
<dbReference type="SMART" id="SM00382">
    <property type="entry name" value="AAA"/>
    <property type="match status" value="2"/>
</dbReference>
<evidence type="ECO:0000256" key="7">
    <source>
        <dbReference type="SAM" id="Phobius"/>
    </source>
</evidence>
<dbReference type="SUPFAM" id="SSF90123">
    <property type="entry name" value="ABC transporter transmembrane region"/>
    <property type="match status" value="2"/>
</dbReference>
<dbReference type="GO" id="GO:0016887">
    <property type="term" value="F:ATP hydrolysis activity"/>
    <property type="evidence" value="ECO:0007669"/>
    <property type="project" value="InterPro"/>
</dbReference>
<feature type="transmembrane region" description="Helical" evidence="7">
    <location>
        <begin position="832"/>
        <end position="852"/>
    </location>
</feature>
<proteinExistence type="predicted"/>
<evidence type="ECO:0000256" key="1">
    <source>
        <dbReference type="ARBA" id="ARBA00004141"/>
    </source>
</evidence>
<feature type="transmembrane region" description="Helical" evidence="7">
    <location>
        <begin position="873"/>
        <end position="898"/>
    </location>
</feature>
<dbReference type="InterPro" id="IPR027417">
    <property type="entry name" value="P-loop_NTPase"/>
</dbReference>
<dbReference type="InterPro" id="IPR011527">
    <property type="entry name" value="ABC1_TM_dom"/>
</dbReference>
<feature type="domain" description="ABC transmembrane type-1" evidence="9">
    <location>
        <begin position="764"/>
        <end position="1045"/>
    </location>
</feature>
<sequence length="1319" mass="142895">MNTTSTETAASAQPAPAAPPGVRHILFRMAGLKGAIWDLALATFFLNLLGLALPLSLLHTYDRILPNRAVGTLIALVVGVIGTTVLETVLRIARATISGWLSSRFEYRASKRAFSGLLHMPIEEFDRKGTGAHFECLDAVNQLKDFYSGQNFLFLLDIPFAFTYLLLIGLFTGWLVVVPMALMGLFGLAAVGLGRRTRAALEKRMHSDDLRGNFIVEVLSGIHGIKSMAMEALMMRRFERLLESNVAANLKVSHYGGLASTLAQTFASLTTISVVGLGSILVVRGHITPGILAACSLLAGRCIQPVQGALDRWNRYQMVEPAEDRLTDLFTWGDDDLAGKSEEGKLDLTELEGRITLEDVAFQYGEGQFAVQPLSLTIHPNDCIGISGENGSGKSVLLSMLCGRLAPSQGRVLLDGHDIASLSRDCLDRYIAYVPQQPELFRGTIMQNLTLFVPEREAEARAAAKALGVDRVVAALPRGYETIVGEGAQDGLPQGIRQMIVIARALAQTPRVLLFDEANTALDGAGDLALRKALENLKGRCTVVLVTPRPSALSIADRTFKLVEGRLEDSRQVIPGAPALKVLPGTAPVAEILPPPANDPGRAAVPDDEDRLYMDFLAEVEKGSALGRCLYPLLHALNWSEGLRPLAEALPHFKTELDIQSFLNVLSCLHYRSETLQGRMTGMPSHLLPCLFITRDGQPKVLLRREGELVRLFDGESGGERLEDPDHLVGTAYFVSRLSPEERGVQAGRSWFADVLSRFRGVIWAVLGVSLIINLLSLGTPLFTMSIYDTVIAAGDLSMLPAFVIGILIVVFGYEILKELRHNALNFLGGRISYLVMSAVFGRTLMLPLPLTERATVGSQLSRFKDLESVRDFFGGLTASVLVDMPFVVVYLVLLFVLSPWVMLVPLVALAVFGVAAAALMPLVLDRTRQYGQASMARQEFVIEALLKMRALRYAGLEKVWRRRYVEMTAQTAMAGYRSGQLMMTVASLSQSLTVITGILTMAVGAMVVMQGGMSSGGLIASMMLVWRVLAPVQSGVAVFLRLSQTRASARQVDGLMSFRTERDSGAGSSSGMAFDGMVSFNRVSLRYLPEADPALVGVSFQARPGEVVAIVGPDGAGKSTLLKMVAGLYTPQAGNVQIDNFDIRQLDPITLRQTLAYVPQAASLFHGTIAQNLRLAHPTASDAELREALALAGATAEVEALGNGMHTRIGDSRTNRLPASLIQKLSLARAYLKKSPVLLLDEPVSGLDFEGDTLFKTYIEAVKGRSTVIMVTQRPSHLTLADQIVVMDRGSVVLAGPAEEVRKRLMGGGEAARKENKA</sequence>
<evidence type="ECO:0000256" key="2">
    <source>
        <dbReference type="ARBA" id="ARBA00022692"/>
    </source>
</evidence>
<dbReference type="PROSITE" id="PS50929">
    <property type="entry name" value="ABC_TM1F"/>
    <property type="match status" value="2"/>
</dbReference>
<dbReference type="PANTHER" id="PTHR24221">
    <property type="entry name" value="ATP-BINDING CASSETTE SUB-FAMILY B"/>
    <property type="match status" value="1"/>
</dbReference>
<feature type="transmembrane region" description="Helical" evidence="7">
    <location>
        <begin position="35"/>
        <end position="57"/>
    </location>
</feature>
<dbReference type="Gene3D" id="1.20.1560.10">
    <property type="entry name" value="ABC transporter type 1, transmembrane domain"/>
    <property type="match status" value="2"/>
</dbReference>
<dbReference type="PANTHER" id="PTHR24221:SF248">
    <property type="entry name" value="ABC TRANSPORTER TRANSMEMBRANE REGION"/>
    <property type="match status" value="1"/>
</dbReference>
<dbReference type="GO" id="GO:0140359">
    <property type="term" value="F:ABC-type transporter activity"/>
    <property type="evidence" value="ECO:0007669"/>
    <property type="project" value="InterPro"/>
</dbReference>
<feature type="transmembrane region" description="Helical" evidence="7">
    <location>
        <begin position="904"/>
        <end position="925"/>
    </location>
</feature>
<dbReference type="Pfam" id="PF00664">
    <property type="entry name" value="ABC_membrane"/>
    <property type="match status" value="2"/>
</dbReference>
<feature type="transmembrane region" description="Helical" evidence="7">
    <location>
        <begin position="69"/>
        <end position="90"/>
    </location>
</feature>
<feature type="transmembrane region" description="Helical" evidence="7">
    <location>
        <begin position="1019"/>
        <end position="1041"/>
    </location>
</feature>
<name>A0A1J5RK79_9ZZZZ</name>
<evidence type="ECO:0000256" key="4">
    <source>
        <dbReference type="ARBA" id="ARBA00022840"/>
    </source>
</evidence>
<evidence type="ECO:0000256" key="3">
    <source>
        <dbReference type="ARBA" id="ARBA00022741"/>
    </source>
</evidence>
<dbReference type="Pfam" id="PF00005">
    <property type="entry name" value="ABC_tran"/>
    <property type="match status" value="2"/>
</dbReference>
<organism evidence="10">
    <name type="scientific">mine drainage metagenome</name>
    <dbReference type="NCBI Taxonomy" id="410659"/>
    <lineage>
        <taxon>unclassified sequences</taxon>
        <taxon>metagenomes</taxon>
        <taxon>ecological metagenomes</taxon>
    </lineage>
</organism>
<evidence type="ECO:0000259" key="9">
    <source>
        <dbReference type="PROSITE" id="PS50929"/>
    </source>
</evidence>
<feature type="transmembrane region" description="Helical" evidence="7">
    <location>
        <begin position="762"/>
        <end position="784"/>
    </location>
</feature>